<dbReference type="Gene3D" id="3.30.1780.10">
    <property type="entry name" value="ornithine cyclodeaminase, domain 1"/>
    <property type="match status" value="1"/>
</dbReference>
<dbReference type="GO" id="GO:0016491">
    <property type="term" value="F:oxidoreductase activity"/>
    <property type="evidence" value="ECO:0007669"/>
    <property type="project" value="UniProtKB-ARBA"/>
</dbReference>
<organism evidence="2 3">
    <name type="scientific">Gottschalkia acidurici (strain ATCC 7906 / DSM 604 / BCRC 14475 / CIP 104303 / KCTC 5404 / NCIMB 10678 / 9a)</name>
    <name type="common">Clostridium acidurici</name>
    <dbReference type="NCBI Taxonomy" id="1128398"/>
    <lineage>
        <taxon>Bacteria</taxon>
        <taxon>Bacillati</taxon>
        <taxon>Bacillota</taxon>
        <taxon>Tissierellia</taxon>
        <taxon>Tissierellales</taxon>
        <taxon>Gottschalkiaceae</taxon>
        <taxon>Gottschalkia</taxon>
    </lineage>
</organism>
<dbReference type="OrthoDB" id="9792005at2"/>
<keyword evidence="2" id="KW-0456">Lyase</keyword>
<proteinExistence type="inferred from homology"/>
<dbReference type="InterPro" id="IPR003462">
    <property type="entry name" value="ODC_Mu_crystall"/>
</dbReference>
<evidence type="ECO:0000313" key="3">
    <source>
        <dbReference type="Proteomes" id="UP000006094"/>
    </source>
</evidence>
<sequence>MEILALNAAEMKKAINIKDAIEADKLALESYSSGDANIPLRINLDIEEHKGQSLYMPGYSASSNALGVKLVSVYPNNIEKGISSVPALMLLIDDKTGFVNCMMDGTYLTQLRTGAVSGAATELLSKKDSNIFTLIGTGGQAALQLEAVLAVRNIRTAYVFDIHEQRQKEFAQEMQERFGNKYNVQIKECTNLESAIRESDIITSVTTAKCATFNGEWVKRGTHVNGVGSYTREMAEIDSSLILRADKIYCDTKDAIVESGDFVQMIQKGIFTEESITGELGQLLLQVTPGRETDDEITFFETTGNAVLDIVVAKKIYDCAVAKKIGKTICL</sequence>
<name>K0B5K7_GOTA9</name>
<dbReference type="RefSeq" id="WP_014968940.1">
    <property type="nucleotide sequence ID" value="NC_018664.1"/>
</dbReference>
<dbReference type="Gene3D" id="3.40.50.720">
    <property type="entry name" value="NAD(P)-binding Rossmann-like Domain"/>
    <property type="match status" value="1"/>
</dbReference>
<evidence type="ECO:0000313" key="2">
    <source>
        <dbReference type="EMBL" id="AFS79806.1"/>
    </source>
</evidence>
<dbReference type="SUPFAM" id="SSF51735">
    <property type="entry name" value="NAD(P)-binding Rossmann-fold domains"/>
    <property type="match status" value="1"/>
</dbReference>
<accession>K0B5K7</accession>
<gene>
    <name evidence="2" type="primary">arcB</name>
    <name evidence="2" type="ordered locus">Curi_c28130</name>
</gene>
<dbReference type="InterPro" id="IPR023401">
    <property type="entry name" value="ODC_N"/>
</dbReference>
<dbReference type="EC" id="4.3.1.12" evidence="2"/>
<dbReference type="HOGENOM" id="CLU_042088_3_1_9"/>
<reference evidence="2 3" key="1">
    <citation type="journal article" date="2012" name="PLoS ONE">
        <title>The purine-utilizing bacterium Clostridium acidurici 9a: a genome-guided metabolic reconsideration.</title>
        <authorList>
            <person name="Hartwich K."/>
            <person name="Poehlein A."/>
            <person name="Daniel R."/>
        </authorList>
    </citation>
    <scope>NUCLEOTIDE SEQUENCE [LARGE SCALE GENOMIC DNA]</scope>
    <source>
        <strain evidence="3">ATCC 7906 / DSM 604 / BCRC 14475 / CIP 104303 / KCTC 5404 / NCIMB 10678 / 9a</strain>
    </source>
</reference>
<dbReference type="InterPro" id="IPR036291">
    <property type="entry name" value="NAD(P)-bd_dom_sf"/>
</dbReference>
<dbReference type="PATRIC" id="fig|1128398.3.peg.2905"/>
<dbReference type="AlphaFoldDB" id="K0B5K7"/>
<dbReference type="Pfam" id="PF02423">
    <property type="entry name" value="OCD_Mu_crystall"/>
    <property type="match status" value="1"/>
</dbReference>
<dbReference type="PIRSF" id="PIRSF001439">
    <property type="entry name" value="CryM"/>
    <property type="match status" value="1"/>
</dbReference>
<dbReference type="PANTHER" id="PTHR13812:SF19">
    <property type="entry name" value="KETIMINE REDUCTASE MU-CRYSTALLIN"/>
    <property type="match status" value="1"/>
</dbReference>
<keyword evidence="3" id="KW-1185">Reference proteome</keyword>
<dbReference type="EMBL" id="CP003326">
    <property type="protein sequence ID" value="AFS79806.1"/>
    <property type="molecule type" value="Genomic_DNA"/>
</dbReference>
<dbReference type="GO" id="GO:0005737">
    <property type="term" value="C:cytoplasm"/>
    <property type="evidence" value="ECO:0007669"/>
    <property type="project" value="TreeGrafter"/>
</dbReference>
<dbReference type="GO" id="GO:0019752">
    <property type="term" value="P:carboxylic acid metabolic process"/>
    <property type="evidence" value="ECO:0007669"/>
    <property type="project" value="UniProtKB-ARBA"/>
</dbReference>
<dbReference type="KEGG" id="cad:Curi_c28130"/>
<dbReference type="PANTHER" id="PTHR13812">
    <property type="entry name" value="KETIMINE REDUCTASE MU-CRYSTALLIN"/>
    <property type="match status" value="1"/>
</dbReference>
<evidence type="ECO:0000256" key="1">
    <source>
        <dbReference type="ARBA" id="ARBA00008903"/>
    </source>
</evidence>
<dbReference type="STRING" id="1128398.Curi_c28130"/>
<dbReference type="eggNOG" id="COG2423">
    <property type="taxonomic scope" value="Bacteria"/>
</dbReference>
<dbReference type="Proteomes" id="UP000006094">
    <property type="component" value="Chromosome"/>
</dbReference>
<protein>
    <submittedName>
        <fullName evidence="2">Ornithine cyclodeaminase ArcB</fullName>
        <ecNumber evidence="2">4.3.1.12</ecNumber>
    </submittedName>
</protein>
<dbReference type="FunFam" id="3.40.50.720:FF:000311">
    <property type="entry name" value="Ornithine cyclodeaminase"/>
    <property type="match status" value="1"/>
</dbReference>
<dbReference type="GO" id="GO:0008473">
    <property type="term" value="F:ornithine cyclodeaminase activity"/>
    <property type="evidence" value="ECO:0007669"/>
    <property type="project" value="UniProtKB-EC"/>
</dbReference>
<comment type="similarity">
    <text evidence="1">Belongs to the ornithine cyclodeaminase/mu-crystallin family.</text>
</comment>